<evidence type="ECO:0000256" key="1">
    <source>
        <dbReference type="SAM" id="MobiDB-lite"/>
    </source>
</evidence>
<evidence type="ECO:0000313" key="2">
    <source>
        <dbReference type="EMBL" id="KAK5881729.1"/>
    </source>
</evidence>
<dbReference type="EMBL" id="JAULUE010002063">
    <property type="protein sequence ID" value="KAK5881729.1"/>
    <property type="molecule type" value="Genomic_DNA"/>
</dbReference>
<protein>
    <submittedName>
        <fullName evidence="2">Uncharacterized protein</fullName>
    </submittedName>
</protein>
<name>A0AAN8BC18_9TELE</name>
<gene>
    <name evidence="2" type="ORF">CesoFtcFv8_022494</name>
</gene>
<dbReference type="Proteomes" id="UP001335648">
    <property type="component" value="Unassembled WGS sequence"/>
</dbReference>
<evidence type="ECO:0000313" key="3">
    <source>
        <dbReference type="Proteomes" id="UP001335648"/>
    </source>
</evidence>
<dbReference type="AlphaFoldDB" id="A0AAN8BC18"/>
<comment type="caution">
    <text evidence="2">The sequence shown here is derived from an EMBL/GenBank/DDBJ whole genome shotgun (WGS) entry which is preliminary data.</text>
</comment>
<accession>A0AAN8BC18</accession>
<reference evidence="2 3" key="1">
    <citation type="journal article" date="2023" name="Mol. Biol. Evol.">
        <title>Genomics of Secondarily Temperate Adaptation in the Only Non-Antarctic Icefish.</title>
        <authorList>
            <person name="Rivera-Colon A.G."/>
            <person name="Rayamajhi N."/>
            <person name="Minhas B.F."/>
            <person name="Madrigal G."/>
            <person name="Bilyk K.T."/>
            <person name="Yoon V."/>
            <person name="Hune M."/>
            <person name="Gregory S."/>
            <person name="Cheng C.H.C."/>
            <person name="Catchen J.M."/>
        </authorList>
    </citation>
    <scope>NUCLEOTIDE SEQUENCE [LARGE SCALE GENOMIC DNA]</scope>
    <source>
        <strain evidence="2">JC2023a</strain>
    </source>
</reference>
<organism evidence="2 3">
    <name type="scientific">Champsocephalus esox</name>
    <name type="common">pike icefish</name>
    <dbReference type="NCBI Taxonomy" id="159716"/>
    <lineage>
        <taxon>Eukaryota</taxon>
        <taxon>Metazoa</taxon>
        <taxon>Chordata</taxon>
        <taxon>Craniata</taxon>
        <taxon>Vertebrata</taxon>
        <taxon>Euteleostomi</taxon>
        <taxon>Actinopterygii</taxon>
        <taxon>Neopterygii</taxon>
        <taxon>Teleostei</taxon>
        <taxon>Neoteleostei</taxon>
        <taxon>Acanthomorphata</taxon>
        <taxon>Eupercaria</taxon>
        <taxon>Perciformes</taxon>
        <taxon>Notothenioidei</taxon>
        <taxon>Channichthyidae</taxon>
        <taxon>Champsocephalus</taxon>
    </lineage>
</organism>
<proteinExistence type="predicted"/>
<sequence>MLGVSQRLLTGPGAQDQAFLPAQTPKCAPQQPALIGRTPQPPYGRQLKGELRNKYSIYPYLHPHPLTPCNKGMYYTDFLFSEHGRPILCSTMR</sequence>
<keyword evidence="3" id="KW-1185">Reference proteome</keyword>
<feature type="region of interest" description="Disordered" evidence="1">
    <location>
        <begin position="23"/>
        <end position="46"/>
    </location>
</feature>